<accession>A0A0L0HMV6</accession>
<evidence type="ECO:0000313" key="4">
    <source>
        <dbReference type="Proteomes" id="UP000053201"/>
    </source>
</evidence>
<dbReference type="Gene3D" id="1.10.167.10">
    <property type="entry name" value="Regulator of G-protein Signalling 4, domain 2"/>
    <property type="match status" value="1"/>
</dbReference>
<dbReference type="STRING" id="645134.A0A0L0HMV6"/>
<reference evidence="3 4" key="1">
    <citation type="submission" date="2009-08" db="EMBL/GenBank/DDBJ databases">
        <title>The Genome Sequence of Spizellomyces punctatus strain DAOM BR117.</title>
        <authorList>
            <consortium name="The Broad Institute Genome Sequencing Platform"/>
            <person name="Russ C."/>
            <person name="Cuomo C."/>
            <person name="Shea T."/>
            <person name="Young S.K."/>
            <person name="Zeng Q."/>
            <person name="Koehrsen M."/>
            <person name="Haas B."/>
            <person name="Borodovsky M."/>
            <person name="Guigo R."/>
            <person name="Alvarado L."/>
            <person name="Berlin A."/>
            <person name="Bochicchio J."/>
            <person name="Borenstein D."/>
            <person name="Chapman S."/>
            <person name="Chen Z."/>
            <person name="Engels R."/>
            <person name="Freedman E."/>
            <person name="Gellesch M."/>
            <person name="Goldberg J."/>
            <person name="Griggs A."/>
            <person name="Gujja S."/>
            <person name="Heiman D."/>
            <person name="Hepburn T."/>
            <person name="Howarth C."/>
            <person name="Jen D."/>
            <person name="Larson L."/>
            <person name="Lewis B."/>
            <person name="Mehta T."/>
            <person name="Park D."/>
            <person name="Pearson M."/>
            <person name="Roberts A."/>
            <person name="Saif S."/>
            <person name="Shenoy N."/>
            <person name="Sisk P."/>
            <person name="Stolte C."/>
            <person name="Sykes S."/>
            <person name="Thomson T."/>
            <person name="Walk T."/>
            <person name="White J."/>
            <person name="Yandava C."/>
            <person name="Burger G."/>
            <person name="Gray M.W."/>
            <person name="Holland P.W.H."/>
            <person name="King N."/>
            <person name="Lang F.B.F."/>
            <person name="Roger A.J."/>
            <person name="Ruiz-Trillo I."/>
            <person name="Lander E."/>
            <person name="Nusbaum C."/>
        </authorList>
    </citation>
    <scope>NUCLEOTIDE SEQUENCE [LARGE SCALE GENOMIC DNA]</scope>
    <source>
        <strain evidence="3 4">DAOM BR117</strain>
    </source>
</reference>
<dbReference type="InterPro" id="IPR044926">
    <property type="entry name" value="RGS_subdomain_2"/>
</dbReference>
<dbReference type="Proteomes" id="UP000053201">
    <property type="component" value="Unassembled WGS sequence"/>
</dbReference>
<name>A0A0L0HMV6_SPIPD</name>
<dbReference type="VEuPathDB" id="FungiDB:SPPG_02623"/>
<dbReference type="InterPro" id="IPR036305">
    <property type="entry name" value="RGS_sf"/>
</dbReference>
<feature type="region of interest" description="Disordered" evidence="1">
    <location>
        <begin position="17"/>
        <end position="53"/>
    </location>
</feature>
<proteinExistence type="predicted"/>
<evidence type="ECO:0000313" key="3">
    <source>
        <dbReference type="EMBL" id="KND02129.1"/>
    </source>
</evidence>
<dbReference type="eggNOG" id="ENOG502S6NE">
    <property type="taxonomic scope" value="Eukaryota"/>
</dbReference>
<dbReference type="PROSITE" id="PS50132">
    <property type="entry name" value="RGS"/>
    <property type="match status" value="1"/>
</dbReference>
<dbReference type="PANTHER" id="PTHR10845">
    <property type="entry name" value="REGULATOR OF G PROTEIN SIGNALING"/>
    <property type="match status" value="1"/>
</dbReference>
<dbReference type="SMART" id="SM00315">
    <property type="entry name" value="RGS"/>
    <property type="match status" value="1"/>
</dbReference>
<dbReference type="SUPFAM" id="SSF48097">
    <property type="entry name" value="Regulator of G-protein signaling, RGS"/>
    <property type="match status" value="1"/>
</dbReference>
<dbReference type="GeneID" id="27686196"/>
<keyword evidence="4" id="KW-1185">Reference proteome</keyword>
<dbReference type="OMA" id="HYDERTI"/>
<organism evidence="3 4">
    <name type="scientific">Spizellomyces punctatus (strain DAOM BR117)</name>
    <dbReference type="NCBI Taxonomy" id="645134"/>
    <lineage>
        <taxon>Eukaryota</taxon>
        <taxon>Fungi</taxon>
        <taxon>Fungi incertae sedis</taxon>
        <taxon>Chytridiomycota</taxon>
        <taxon>Chytridiomycota incertae sedis</taxon>
        <taxon>Chytridiomycetes</taxon>
        <taxon>Spizellomycetales</taxon>
        <taxon>Spizellomycetaceae</taxon>
        <taxon>Spizellomyces</taxon>
    </lineage>
</organism>
<feature type="domain" description="RGS" evidence="2">
    <location>
        <begin position="133"/>
        <end position="252"/>
    </location>
</feature>
<dbReference type="InterPro" id="IPR016137">
    <property type="entry name" value="RGS"/>
</dbReference>
<dbReference type="CDD" id="cd07440">
    <property type="entry name" value="RGS"/>
    <property type="match status" value="1"/>
</dbReference>
<dbReference type="PANTHER" id="PTHR10845:SF259">
    <property type="entry name" value="RGS DOMAIN-CONTAINING PROTEIN-RELATED"/>
    <property type="match status" value="1"/>
</dbReference>
<sequence>MAATVLPLKICTLPTDRTQRRFSLQQDSPRSARETPTSPRSSRNSMSSLSSATTVVQIDQPEMEILDEQDVPSPTTLDARRSSLPGKFGSIVGAETLHRRYRQKTTARFGKLSKFFGSEPPLDISVSEVEQQGLKALLMSKVPRAYFLYSLLEDYSCENLFFFLEVEHYTTSVFPTVEQQRSAAQHIYNTYLNLNSHFEVNLDERVRKEVVVAMSSDETLPDCFDSAKRAALHLMEGSWQKFARSDIFARMKKEIGTLQCNLTESRQPAVLLLMSYLDRQAGPLLSSSNPAANQANLYRHLLIRHMIHEYCRTILQVDFDDPVFVKLAAHIVTERKSVSLSRTADDSGDRKRTRASSFSVWRGMTSKLKK</sequence>
<dbReference type="OrthoDB" id="196547at2759"/>
<feature type="compositionally biased region" description="Low complexity" evidence="1">
    <location>
        <begin position="34"/>
        <end position="53"/>
    </location>
</feature>
<dbReference type="EMBL" id="KQ257453">
    <property type="protein sequence ID" value="KND02129.1"/>
    <property type="molecule type" value="Genomic_DNA"/>
</dbReference>
<protein>
    <recommendedName>
        <fullName evidence="2">RGS domain-containing protein</fullName>
    </recommendedName>
</protein>
<dbReference type="Pfam" id="PF00615">
    <property type="entry name" value="RGS"/>
    <property type="match status" value="1"/>
</dbReference>
<dbReference type="AlphaFoldDB" id="A0A0L0HMV6"/>
<evidence type="ECO:0000256" key="1">
    <source>
        <dbReference type="SAM" id="MobiDB-lite"/>
    </source>
</evidence>
<evidence type="ECO:0000259" key="2">
    <source>
        <dbReference type="PROSITE" id="PS50132"/>
    </source>
</evidence>
<dbReference type="InParanoid" id="A0A0L0HMV6"/>
<dbReference type="RefSeq" id="XP_016610168.1">
    <property type="nucleotide sequence ID" value="XM_016750906.1"/>
</dbReference>
<gene>
    <name evidence="3" type="ORF">SPPG_02623</name>
</gene>